<evidence type="ECO:0000313" key="2">
    <source>
        <dbReference type="EMBL" id="KZV51657.1"/>
    </source>
</evidence>
<organism evidence="2 3">
    <name type="scientific">Dorcoceras hygrometricum</name>
    <dbReference type="NCBI Taxonomy" id="472368"/>
    <lineage>
        <taxon>Eukaryota</taxon>
        <taxon>Viridiplantae</taxon>
        <taxon>Streptophyta</taxon>
        <taxon>Embryophyta</taxon>
        <taxon>Tracheophyta</taxon>
        <taxon>Spermatophyta</taxon>
        <taxon>Magnoliopsida</taxon>
        <taxon>eudicotyledons</taxon>
        <taxon>Gunneridae</taxon>
        <taxon>Pentapetalae</taxon>
        <taxon>asterids</taxon>
        <taxon>lamiids</taxon>
        <taxon>Lamiales</taxon>
        <taxon>Gesneriaceae</taxon>
        <taxon>Didymocarpoideae</taxon>
        <taxon>Trichosporeae</taxon>
        <taxon>Loxocarpinae</taxon>
        <taxon>Dorcoceras</taxon>
    </lineage>
</organism>
<evidence type="ECO:0000313" key="3">
    <source>
        <dbReference type="Proteomes" id="UP000250235"/>
    </source>
</evidence>
<feature type="region of interest" description="Disordered" evidence="1">
    <location>
        <begin position="365"/>
        <end position="398"/>
    </location>
</feature>
<dbReference type="AlphaFoldDB" id="A0A2Z7D069"/>
<accession>A0A2Z7D069</accession>
<reference evidence="2 3" key="1">
    <citation type="journal article" date="2015" name="Proc. Natl. Acad. Sci. U.S.A.">
        <title>The resurrection genome of Boea hygrometrica: A blueprint for survival of dehydration.</title>
        <authorList>
            <person name="Xiao L."/>
            <person name="Yang G."/>
            <person name="Zhang L."/>
            <person name="Yang X."/>
            <person name="Zhao S."/>
            <person name="Ji Z."/>
            <person name="Zhou Q."/>
            <person name="Hu M."/>
            <person name="Wang Y."/>
            <person name="Chen M."/>
            <person name="Xu Y."/>
            <person name="Jin H."/>
            <person name="Xiao X."/>
            <person name="Hu G."/>
            <person name="Bao F."/>
            <person name="Hu Y."/>
            <person name="Wan P."/>
            <person name="Li L."/>
            <person name="Deng X."/>
            <person name="Kuang T."/>
            <person name="Xiang C."/>
            <person name="Zhu J.K."/>
            <person name="Oliver M.J."/>
            <person name="He Y."/>
        </authorList>
    </citation>
    <scope>NUCLEOTIDE SEQUENCE [LARGE SCALE GENOMIC DNA]</scope>
    <source>
        <strain evidence="3">cv. XS01</strain>
    </source>
</reference>
<dbReference type="Proteomes" id="UP000250235">
    <property type="component" value="Unassembled WGS sequence"/>
</dbReference>
<protein>
    <submittedName>
        <fullName evidence="2">Mediator of RNA polymerase II transcription subunit 33A-like</fullName>
    </submittedName>
</protein>
<proteinExistence type="predicted"/>
<dbReference type="EMBL" id="KQ991583">
    <property type="protein sequence ID" value="KZV51657.1"/>
    <property type="molecule type" value="Genomic_DNA"/>
</dbReference>
<feature type="compositionally biased region" description="Gly residues" evidence="1">
    <location>
        <begin position="387"/>
        <end position="398"/>
    </location>
</feature>
<evidence type="ECO:0000256" key="1">
    <source>
        <dbReference type="SAM" id="MobiDB-lite"/>
    </source>
</evidence>
<gene>
    <name evidence="2" type="ORF">F511_31600</name>
</gene>
<keyword evidence="3" id="KW-1185">Reference proteome</keyword>
<sequence length="398" mass="43943">MLRVLMYKGQRLQFTSLRKRQLVFEESEPIVANVIAETAQMGADEEEIDIGGATVSGSAAGSQEVEKADEFELWLNILYEEFHARQDGQPVVTASDTDEDIETIDVGTVDCPLPSAEGEVMKIQLGKSISIPGVHEGDWYKASLPKIPATDKGKALLQERAQLRWVKIPQRIVNNEILRQRSYDDTLPPISKFFQLMNKRWADICIEVAQFYVSGTVDIRNFVSSIAEDRFTLRAVQSVNRSVFVSTHVQSIASPVVEGQRVHILLDQCPFSSSSSDDSSLHFDDTDAAVTSLFLPTTAPDVTDAFAQIRTSIDQIRVEQIRRKDDVAAIRSELFDFRAKAEENHLNLSTQLGFLVDYINRGGDAKKGEGGISRPQPPPEDQSRPSGGSGGTGSRAGD</sequence>
<name>A0A2Z7D069_9LAMI</name>